<evidence type="ECO:0000259" key="1">
    <source>
        <dbReference type="PROSITE" id="PS50943"/>
    </source>
</evidence>
<dbReference type="PROSITE" id="PS50943">
    <property type="entry name" value="HTH_CROC1"/>
    <property type="match status" value="1"/>
</dbReference>
<dbReference type="AlphaFoldDB" id="A0A174NG72"/>
<reference evidence="2 3" key="1">
    <citation type="submission" date="2015-09" db="EMBL/GenBank/DDBJ databases">
        <authorList>
            <consortium name="Pathogen Informatics"/>
        </authorList>
    </citation>
    <scope>NUCLEOTIDE SEQUENCE [LARGE SCALE GENOMIC DNA]</scope>
    <source>
        <strain evidence="2 3">2789STDY5834921</strain>
    </source>
</reference>
<evidence type="ECO:0000313" key="3">
    <source>
        <dbReference type="Proteomes" id="UP000095413"/>
    </source>
</evidence>
<dbReference type="InterPro" id="IPR001387">
    <property type="entry name" value="Cro/C1-type_HTH"/>
</dbReference>
<feature type="domain" description="HTH cro/C1-type" evidence="1">
    <location>
        <begin position="51"/>
        <end position="72"/>
    </location>
</feature>
<dbReference type="RefSeq" id="WP_055055835.1">
    <property type="nucleotide sequence ID" value="NZ_CZBA01000006.1"/>
</dbReference>
<accession>A0A174NG72</accession>
<name>A0A174NG72_9FIRM</name>
<sequence length="213" mass="24675">MANKKSKKEPFQWERFLAAKRRAKISITKLGSKDDGIGWSEKTIRRAKADGKISPEILEALAKRLDIDPDYLRGKYDHFYDLIADGFEEKQREIYLKKMLDPGRYPYYIGANQIKLYEGYMNGILMLHGISNHQYDELSPEKRKAFQIDIEGAVGAVIEKYFECDGRGQSGIPDLYSLEAQIECYEPDQPEEPDAGAFFGYKDRFSEREYNDK</sequence>
<evidence type="ECO:0000313" key="2">
    <source>
        <dbReference type="EMBL" id="CUP45648.1"/>
    </source>
</evidence>
<organism evidence="2 3">
    <name type="scientific">Blautia obeum</name>
    <dbReference type="NCBI Taxonomy" id="40520"/>
    <lineage>
        <taxon>Bacteria</taxon>
        <taxon>Bacillati</taxon>
        <taxon>Bacillota</taxon>
        <taxon>Clostridia</taxon>
        <taxon>Lachnospirales</taxon>
        <taxon>Lachnospiraceae</taxon>
        <taxon>Blautia</taxon>
    </lineage>
</organism>
<protein>
    <recommendedName>
        <fullName evidence="1">HTH cro/C1-type domain-containing protein</fullName>
    </recommendedName>
</protein>
<dbReference type="CDD" id="cd00093">
    <property type="entry name" value="HTH_XRE"/>
    <property type="match status" value="1"/>
</dbReference>
<dbReference type="Proteomes" id="UP000095413">
    <property type="component" value="Unassembled WGS sequence"/>
</dbReference>
<gene>
    <name evidence="2" type="ORF">ERS852533_01422</name>
</gene>
<proteinExistence type="predicted"/>
<dbReference type="OrthoDB" id="2058606at2"/>
<dbReference type="EMBL" id="CZBA01000006">
    <property type="protein sequence ID" value="CUP45648.1"/>
    <property type="molecule type" value="Genomic_DNA"/>
</dbReference>